<dbReference type="AlphaFoldDB" id="A0A292Q1P8"/>
<proteinExistence type="predicted"/>
<gene>
    <name evidence="1" type="ORF">GSTUAT00002123001</name>
</gene>
<keyword evidence="2" id="KW-1185">Reference proteome</keyword>
<reference evidence="1" key="1">
    <citation type="submission" date="2015-10" db="EMBL/GenBank/DDBJ databases">
        <authorList>
            <person name="Regsiter A."/>
            <person name="william w."/>
        </authorList>
    </citation>
    <scope>NUCLEOTIDE SEQUENCE</scope>
    <source>
        <strain evidence="1">Montdore</strain>
    </source>
</reference>
<protein>
    <submittedName>
        <fullName evidence="1">Uncharacterized protein</fullName>
    </submittedName>
</protein>
<dbReference type="EMBL" id="LN890967">
    <property type="protein sequence ID" value="CUS13762.1"/>
    <property type="molecule type" value="Genomic_DNA"/>
</dbReference>
<name>A0A292Q1P8_9PEZI</name>
<dbReference type="Proteomes" id="UP001412239">
    <property type="component" value="Unassembled WGS sequence"/>
</dbReference>
<evidence type="ECO:0000313" key="1">
    <source>
        <dbReference type="EMBL" id="CUS13762.1"/>
    </source>
</evidence>
<evidence type="ECO:0000313" key="2">
    <source>
        <dbReference type="Proteomes" id="UP001412239"/>
    </source>
</evidence>
<sequence>MLVDEFRQPISGLSCHFTARAKPWMEGAHVNFGIRSSAPRTESFGTNTGIAIQVSSKKCLGAGITNLYGRLSHACSGTSCWVPVQSIAGPSWYRYSQHPEGDSPALVC</sequence>
<accession>A0A292Q1P8</accession>
<organism evidence="1 2">
    <name type="scientific">Tuber aestivum</name>
    <name type="common">summer truffle</name>
    <dbReference type="NCBI Taxonomy" id="59557"/>
    <lineage>
        <taxon>Eukaryota</taxon>
        <taxon>Fungi</taxon>
        <taxon>Dikarya</taxon>
        <taxon>Ascomycota</taxon>
        <taxon>Pezizomycotina</taxon>
        <taxon>Pezizomycetes</taxon>
        <taxon>Pezizales</taxon>
        <taxon>Tuberaceae</taxon>
        <taxon>Tuber</taxon>
    </lineage>
</organism>